<dbReference type="InterPro" id="IPR036770">
    <property type="entry name" value="Ankyrin_rpt-contain_sf"/>
</dbReference>
<dbReference type="SMART" id="SM00248">
    <property type="entry name" value="ANK"/>
    <property type="match status" value="9"/>
</dbReference>
<comment type="caution">
    <text evidence="3">The sequence shown here is derived from an EMBL/GenBank/DDBJ whole genome shotgun (WGS) entry which is preliminary data.</text>
</comment>
<keyword evidence="2" id="KW-0040">ANK repeat</keyword>
<dbReference type="Pfam" id="PF00023">
    <property type="entry name" value="Ank"/>
    <property type="match status" value="1"/>
</dbReference>
<name>A0AAD6GE38_9EURO</name>
<dbReference type="SUPFAM" id="SSF48403">
    <property type="entry name" value="Ankyrin repeat"/>
    <property type="match status" value="1"/>
</dbReference>
<dbReference type="AlphaFoldDB" id="A0AAD6GE38"/>
<dbReference type="Proteomes" id="UP001220324">
    <property type="component" value="Unassembled WGS sequence"/>
</dbReference>
<proteinExistence type="predicted"/>
<evidence type="ECO:0000313" key="4">
    <source>
        <dbReference type="Proteomes" id="UP001220324"/>
    </source>
</evidence>
<gene>
    <name evidence="3" type="ORF">N7494_008109</name>
</gene>
<keyword evidence="4" id="KW-1185">Reference proteome</keyword>
<dbReference type="Pfam" id="PF12796">
    <property type="entry name" value="Ank_2"/>
    <property type="match status" value="3"/>
</dbReference>
<dbReference type="PANTHER" id="PTHR24198:SF165">
    <property type="entry name" value="ANKYRIN REPEAT-CONTAINING PROTEIN-RELATED"/>
    <property type="match status" value="1"/>
</dbReference>
<keyword evidence="1" id="KW-0677">Repeat</keyword>
<dbReference type="PANTHER" id="PTHR24198">
    <property type="entry name" value="ANKYRIN REPEAT AND PROTEIN KINASE DOMAIN-CONTAINING PROTEIN"/>
    <property type="match status" value="1"/>
</dbReference>
<dbReference type="EMBL" id="JAQIZZ010000006">
    <property type="protein sequence ID" value="KAJ5538630.1"/>
    <property type="molecule type" value="Genomic_DNA"/>
</dbReference>
<evidence type="ECO:0000313" key="3">
    <source>
        <dbReference type="EMBL" id="KAJ5538630.1"/>
    </source>
</evidence>
<evidence type="ECO:0000256" key="1">
    <source>
        <dbReference type="ARBA" id="ARBA00022737"/>
    </source>
</evidence>
<dbReference type="InterPro" id="IPR036047">
    <property type="entry name" value="F-box-like_dom_sf"/>
</dbReference>
<reference evidence="3 4" key="1">
    <citation type="journal article" date="2023" name="IMA Fungus">
        <title>Comparative genomic study of the Penicillium genus elucidates a diverse pangenome and 15 lateral gene transfer events.</title>
        <authorList>
            <person name="Petersen C."/>
            <person name="Sorensen T."/>
            <person name="Nielsen M.R."/>
            <person name="Sondergaard T.E."/>
            <person name="Sorensen J.L."/>
            <person name="Fitzpatrick D.A."/>
            <person name="Frisvad J.C."/>
            <person name="Nielsen K.L."/>
        </authorList>
    </citation>
    <scope>NUCLEOTIDE SEQUENCE [LARGE SCALE GENOMIC DNA]</scope>
    <source>
        <strain evidence="3 4">IBT 35679</strain>
    </source>
</reference>
<protein>
    <recommendedName>
        <fullName evidence="5">F-box domain-containing protein</fullName>
    </recommendedName>
</protein>
<sequence>MIQQYERSLMNLPKELLIHISSFLSKTSDLNALCRTNSIFHDLLTKILYRLDIHQTSIALHWSAKHNQPSTTKKSLSAGADPQLISDFDNHVKGCTPLLLAAYYGSESVLSLLLENDDINFNPNARDRKYLRPPISWAVKQGHRHIVRALLRDERVDVNLEDKNGDTALLTAANISDWETVSLLVGSGRADPRLRNRQGATALSKASRDREAEGDVDLLFATHLRLILDGNTEEAHIQHVFFYAAIMGQLEIVQYLVQFFGEKLDPNGGDHGYGRGAFSIAADREQIEVVRFLLGWEKTDPNLRDGWQHQTPLFVAAKQGRVGVVDVLVQSERVELELADVHGTTPLSEAATMERNGGVINSLVTGPRRADPNARDQNGETALYKAAAMGFLENVNALLEAEGIDPSLGDLEGRTPLDIARDHEYPLVCKKLESI</sequence>
<dbReference type="SUPFAM" id="SSF81383">
    <property type="entry name" value="F-box domain"/>
    <property type="match status" value="1"/>
</dbReference>
<dbReference type="InterPro" id="IPR002110">
    <property type="entry name" value="Ankyrin_rpt"/>
</dbReference>
<evidence type="ECO:0008006" key="5">
    <source>
        <dbReference type="Google" id="ProtNLM"/>
    </source>
</evidence>
<dbReference type="Gene3D" id="1.25.40.20">
    <property type="entry name" value="Ankyrin repeat-containing domain"/>
    <property type="match status" value="2"/>
</dbReference>
<accession>A0AAD6GE38</accession>
<organism evidence="3 4">
    <name type="scientific">Penicillium frequentans</name>
    <dbReference type="NCBI Taxonomy" id="3151616"/>
    <lineage>
        <taxon>Eukaryota</taxon>
        <taxon>Fungi</taxon>
        <taxon>Dikarya</taxon>
        <taxon>Ascomycota</taxon>
        <taxon>Pezizomycotina</taxon>
        <taxon>Eurotiomycetes</taxon>
        <taxon>Eurotiomycetidae</taxon>
        <taxon>Eurotiales</taxon>
        <taxon>Aspergillaceae</taxon>
        <taxon>Penicillium</taxon>
    </lineage>
</organism>
<evidence type="ECO:0000256" key="2">
    <source>
        <dbReference type="ARBA" id="ARBA00023043"/>
    </source>
</evidence>